<evidence type="ECO:0000313" key="2">
    <source>
        <dbReference type="Proteomes" id="UP000294562"/>
    </source>
</evidence>
<keyword evidence="2" id="KW-1185">Reference proteome</keyword>
<reference evidence="1 2" key="1">
    <citation type="submission" date="2019-03" db="EMBL/GenBank/DDBJ databases">
        <title>Rhodobacteraceae bacterium SM1902, a new member of the family Rhodobacteraceae isolated from Yantai.</title>
        <authorList>
            <person name="Sun Y."/>
        </authorList>
    </citation>
    <scope>NUCLEOTIDE SEQUENCE [LARGE SCALE GENOMIC DNA]</scope>
    <source>
        <strain evidence="1 2">SM1902</strain>
    </source>
</reference>
<dbReference type="OrthoDB" id="7867002at2"/>
<sequence>MQTESETEIEIGKLEHDVDRFYSLIRTECTEIAGMLYRHLGQNGARINASQRRLTALSRDVAGLRPRLGMIEARLMRDAAQQAEAEGGRPVLPQRWYDLRVRANRLQSDMNLWHEVGALISRQIPPKATPLYYAYDGRPEPLVTQAHVSDALFTSLHKLLNPLQQSEESQQLGCFEDIGLANSVFLEHAHVAYRVFLAQRHRHPARFLDVGCGVGLKVVSALEFFPSADGLEYDAGYARTSKALFKAMGLAQCGSIHGDAVSFDKYADYDVIYFYRPMRNEEGLKKMENQIVEHARPGTILIAPYLSFAARHQSLNCGQIGGSVFIAGLSQKETDELARAAEFIGPHVKRRETRVPSIWEPVLAASHANGHGIPRATRITV</sequence>
<comment type="caution">
    <text evidence="1">The sequence shown here is derived from an EMBL/GenBank/DDBJ whole genome shotgun (WGS) entry which is preliminary data.</text>
</comment>
<dbReference type="Proteomes" id="UP000294562">
    <property type="component" value="Unassembled WGS sequence"/>
</dbReference>
<dbReference type="InterPro" id="IPR029063">
    <property type="entry name" value="SAM-dependent_MTases_sf"/>
</dbReference>
<dbReference type="CDD" id="cd02440">
    <property type="entry name" value="AdoMet_MTases"/>
    <property type="match status" value="1"/>
</dbReference>
<dbReference type="SUPFAM" id="SSF53335">
    <property type="entry name" value="S-adenosyl-L-methionine-dependent methyltransferases"/>
    <property type="match status" value="1"/>
</dbReference>
<proteinExistence type="predicted"/>
<name>A0A4V3BB57_9RHOB</name>
<accession>A0A4V3BB57</accession>
<dbReference type="AlphaFoldDB" id="A0A4V3BB57"/>
<dbReference type="EMBL" id="SMZO01000043">
    <property type="protein sequence ID" value="TDL85489.1"/>
    <property type="molecule type" value="Genomic_DNA"/>
</dbReference>
<organism evidence="1 2">
    <name type="scientific">Meridianimarinicoccus aquatilis</name>
    <dbReference type="NCBI Taxonomy" id="2552766"/>
    <lineage>
        <taxon>Bacteria</taxon>
        <taxon>Pseudomonadati</taxon>
        <taxon>Pseudomonadota</taxon>
        <taxon>Alphaproteobacteria</taxon>
        <taxon>Rhodobacterales</taxon>
        <taxon>Paracoccaceae</taxon>
        <taxon>Meridianimarinicoccus</taxon>
    </lineage>
</organism>
<dbReference type="RefSeq" id="WP_133343770.1">
    <property type="nucleotide sequence ID" value="NZ_SMZO01000043.1"/>
</dbReference>
<protein>
    <submittedName>
        <fullName evidence="1">Uncharacterized protein</fullName>
    </submittedName>
</protein>
<dbReference type="Gene3D" id="3.40.50.150">
    <property type="entry name" value="Vaccinia Virus protein VP39"/>
    <property type="match status" value="1"/>
</dbReference>
<gene>
    <name evidence="1" type="ORF">E2L05_15365</name>
</gene>
<evidence type="ECO:0000313" key="1">
    <source>
        <dbReference type="EMBL" id="TDL85489.1"/>
    </source>
</evidence>